<sequence length="134" mass="13627">MDLRSIDTGADKEQVTITATVSCIGADAGSVEVFSTLPFPMQITEIQMMLASKLVTASSSHLIKVTDGTNDICANQTYAVADAIGTKKTPAVSATYGILNGSDKLVIVGTAGGTASTAGFALVVIKAKKIGEAS</sequence>
<dbReference type="EMBL" id="FZMP01000026">
    <property type="protein sequence ID" value="SNQ59548.1"/>
    <property type="molecule type" value="Genomic_DNA"/>
</dbReference>
<accession>A0A284VJW5</accession>
<dbReference type="Proteomes" id="UP000218615">
    <property type="component" value="Unassembled WGS sequence"/>
</dbReference>
<organism evidence="1 2">
    <name type="scientific">Candidatus Methanoperedens nitratireducens</name>
    <dbReference type="NCBI Taxonomy" id="1392998"/>
    <lineage>
        <taxon>Archaea</taxon>
        <taxon>Methanobacteriati</taxon>
        <taxon>Methanobacteriota</taxon>
        <taxon>Stenosarchaea group</taxon>
        <taxon>Methanomicrobia</taxon>
        <taxon>Methanosarcinales</taxon>
        <taxon>ANME-2 cluster</taxon>
        <taxon>Candidatus Methanoperedentaceae</taxon>
        <taxon>Candidatus Methanoperedens</taxon>
    </lineage>
</organism>
<evidence type="ECO:0000313" key="1">
    <source>
        <dbReference type="EMBL" id="SNQ59548.1"/>
    </source>
</evidence>
<keyword evidence="2" id="KW-1185">Reference proteome</keyword>
<reference evidence="2" key="1">
    <citation type="submission" date="2017-06" db="EMBL/GenBank/DDBJ databases">
        <authorList>
            <person name="Cremers G."/>
        </authorList>
    </citation>
    <scope>NUCLEOTIDE SEQUENCE [LARGE SCALE GENOMIC DNA]</scope>
</reference>
<dbReference type="RefSeq" id="WP_096203905.1">
    <property type="nucleotide sequence ID" value="NZ_FZMP01000026.1"/>
</dbReference>
<proteinExistence type="predicted"/>
<dbReference type="AlphaFoldDB" id="A0A284VJW5"/>
<evidence type="ECO:0000313" key="2">
    <source>
        <dbReference type="Proteomes" id="UP000218615"/>
    </source>
</evidence>
<gene>
    <name evidence="1" type="ORF">MNV_1210031</name>
</gene>
<name>A0A284VJW5_9EURY</name>
<protein>
    <submittedName>
        <fullName evidence="1">Uncharacterized protein</fullName>
    </submittedName>
</protein>